<protein>
    <submittedName>
        <fullName evidence="1">Uncharacterized protein</fullName>
    </submittedName>
</protein>
<keyword evidence="2" id="KW-1185">Reference proteome</keyword>
<feature type="non-terminal residue" evidence="1">
    <location>
        <position position="1"/>
    </location>
</feature>
<evidence type="ECO:0000313" key="1">
    <source>
        <dbReference type="EMBL" id="CAJ1379303.1"/>
    </source>
</evidence>
<dbReference type="AlphaFoldDB" id="A0AA36I1H8"/>
<name>A0AA36I1H8_9DINO</name>
<dbReference type="EMBL" id="CAUJNA010000616">
    <property type="protein sequence ID" value="CAJ1379303.1"/>
    <property type="molecule type" value="Genomic_DNA"/>
</dbReference>
<evidence type="ECO:0000313" key="2">
    <source>
        <dbReference type="Proteomes" id="UP001178507"/>
    </source>
</evidence>
<accession>A0AA36I1H8</accession>
<comment type="caution">
    <text evidence="1">The sequence shown here is derived from an EMBL/GenBank/DDBJ whole genome shotgun (WGS) entry which is preliminary data.</text>
</comment>
<gene>
    <name evidence="1" type="ORF">EVOR1521_LOCUS7583</name>
</gene>
<dbReference type="Gene3D" id="3.40.50.720">
    <property type="entry name" value="NAD(P)-binding Rossmann-like Domain"/>
    <property type="match status" value="1"/>
</dbReference>
<organism evidence="1 2">
    <name type="scientific">Effrenium voratum</name>
    <dbReference type="NCBI Taxonomy" id="2562239"/>
    <lineage>
        <taxon>Eukaryota</taxon>
        <taxon>Sar</taxon>
        <taxon>Alveolata</taxon>
        <taxon>Dinophyceae</taxon>
        <taxon>Suessiales</taxon>
        <taxon>Symbiodiniaceae</taxon>
        <taxon>Effrenium</taxon>
    </lineage>
</organism>
<proteinExistence type="predicted"/>
<reference evidence="1" key="1">
    <citation type="submission" date="2023-08" db="EMBL/GenBank/DDBJ databases">
        <authorList>
            <person name="Chen Y."/>
            <person name="Shah S."/>
            <person name="Dougan E. K."/>
            <person name="Thang M."/>
            <person name="Chan C."/>
        </authorList>
    </citation>
    <scope>NUCLEOTIDE SEQUENCE</scope>
</reference>
<dbReference type="Proteomes" id="UP001178507">
    <property type="component" value="Unassembled WGS sequence"/>
</dbReference>
<sequence length="153" mass="16926">QAKYLGKNGGNLGGNGASMIRMGARWQRYHQTKLANAVFSVALDEKLRAAKSKVKSLCCAPGLASTNLQVTTNQSGGMRETWVMRWAQSGEDGTMPLLHCCLAAGLESGDFFEPNNRWTGPPKKFVLDKICLKEDSRKMLWEESEKACGEWKI</sequence>